<dbReference type="Proteomes" id="UP000259173">
    <property type="component" value="Unassembled WGS sequence"/>
</dbReference>
<evidence type="ECO:0000313" key="7">
    <source>
        <dbReference type="Proteomes" id="UP000259173"/>
    </source>
</evidence>
<dbReference type="PANTHER" id="PTHR43880">
    <property type="entry name" value="ALCOHOL DEHYDROGENASE"/>
    <property type="match status" value="1"/>
</dbReference>
<gene>
    <name evidence="6" type="ORF">DCG65_10430</name>
</gene>
<dbReference type="InterPro" id="IPR013154">
    <property type="entry name" value="ADH-like_N"/>
</dbReference>
<evidence type="ECO:0000256" key="1">
    <source>
        <dbReference type="ARBA" id="ARBA00022723"/>
    </source>
</evidence>
<comment type="caution">
    <text evidence="6">The sequence shown here is derived from an EMBL/GenBank/DDBJ whole genome shotgun (WGS) entry which is preliminary data.</text>
</comment>
<dbReference type="GO" id="GO:0046294">
    <property type="term" value="P:formaldehyde catabolic process"/>
    <property type="evidence" value="ECO:0007669"/>
    <property type="project" value="TreeGrafter"/>
</dbReference>
<dbReference type="SUPFAM" id="SSF50129">
    <property type="entry name" value="GroES-like"/>
    <property type="match status" value="1"/>
</dbReference>
<sequence>MKTRAAVAFEAKKPLEIVELDLEGPKAGEVLVEIMATGICHTDAYTLDGLDSEGIFPSVLGHEGAGIVREVGPGVTSVQPGDHVIPLYTPECRQCKSCLSGKTNLCTAIRATQGKGLMP</sequence>
<dbReference type="InterPro" id="IPR002328">
    <property type="entry name" value="ADH_Zn_CS"/>
</dbReference>
<evidence type="ECO:0000313" key="6">
    <source>
        <dbReference type="EMBL" id="HAE94968.1"/>
    </source>
</evidence>
<feature type="non-terminal residue" evidence="6">
    <location>
        <position position="119"/>
    </location>
</feature>
<protein>
    <submittedName>
        <fullName evidence="6">S-(Hydroxymethyl)glutathione dehydrogenase</fullName>
    </submittedName>
</protein>
<evidence type="ECO:0000256" key="4">
    <source>
        <dbReference type="ARBA" id="ARBA00023027"/>
    </source>
</evidence>
<dbReference type="AlphaFoldDB" id="A0A3B9L240"/>
<dbReference type="GO" id="GO:0005829">
    <property type="term" value="C:cytosol"/>
    <property type="evidence" value="ECO:0007669"/>
    <property type="project" value="TreeGrafter"/>
</dbReference>
<keyword evidence="3" id="KW-0560">Oxidoreductase</keyword>
<evidence type="ECO:0000259" key="5">
    <source>
        <dbReference type="Pfam" id="PF08240"/>
    </source>
</evidence>
<reference evidence="6 7" key="1">
    <citation type="journal article" date="2018" name="Nat. Biotechnol.">
        <title>A standardized bacterial taxonomy based on genome phylogeny substantially revises the tree of life.</title>
        <authorList>
            <person name="Parks D.H."/>
            <person name="Chuvochina M."/>
            <person name="Waite D.W."/>
            <person name="Rinke C."/>
            <person name="Skarshewski A."/>
            <person name="Chaumeil P.A."/>
            <person name="Hugenholtz P."/>
        </authorList>
    </citation>
    <scope>NUCLEOTIDE SEQUENCE [LARGE SCALE GENOMIC DNA]</scope>
    <source>
        <strain evidence="6">UBA8557</strain>
    </source>
</reference>
<evidence type="ECO:0000256" key="2">
    <source>
        <dbReference type="ARBA" id="ARBA00022833"/>
    </source>
</evidence>
<feature type="domain" description="Alcohol dehydrogenase-like N-terminal" evidence="5">
    <location>
        <begin position="27"/>
        <end position="111"/>
    </location>
</feature>
<dbReference type="GO" id="GO:0051903">
    <property type="term" value="F:S-(hydroxymethyl)glutathione dehydrogenase [NAD(P)+] activity"/>
    <property type="evidence" value="ECO:0007669"/>
    <property type="project" value="TreeGrafter"/>
</dbReference>
<dbReference type="GO" id="GO:0008270">
    <property type="term" value="F:zinc ion binding"/>
    <property type="evidence" value="ECO:0007669"/>
    <property type="project" value="InterPro"/>
</dbReference>
<dbReference type="PANTHER" id="PTHR43880:SF12">
    <property type="entry name" value="ALCOHOL DEHYDROGENASE CLASS-3"/>
    <property type="match status" value="1"/>
</dbReference>
<name>A0A3B9L240_9PROT</name>
<dbReference type="EMBL" id="DMBR01000316">
    <property type="protein sequence ID" value="HAE94968.1"/>
    <property type="molecule type" value="Genomic_DNA"/>
</dbReference>
<keyword evidence="4" id="KW-0520">NAD</keyword>
<dbReference type="Gene3D" id="3.90.180.10">
    <property type="entry name" value="Medium-chain alcohol dehydrogenases, catalytic domain"/>
    <property type="match status" value="1"/>
</dbReference>
<accession>A0A3B9L240</accession>
<keyword evidence="1" id="KW-0479">Metal-binding</keyword>
<evidence type="ECO:0000256" key="3">
    <source>
        <dbReference type="ARBA" id="ARBA00023002"/>
    </source>
</evidence>
<dbReference type="Pfam" id="PF08240">
    <property type="entry name" value="ADH_N"/>
    <property type="match status" value="1"/>
</dbReference>
<dbReference type="InterPro" id="IPR011032">
    <property type="entry name" value="GroES-like_sf"/>
</dbReference>
<dbReference type="PROSITE" id="PS00059">
    <property type="entry name" value="ADH_ZINC"/>
    <property type="match status" value="1"/>
</dbReference>
<organism evidence="6 7">
    <name type="scientific">Hyphomonas atlantica</name>
    <dbReference type="NCBI Taxonomy" id="1280948"/>
    <lineage>
        <taxon>Bacteria</taxon>
        <taxon>Pseudomonadati</taxon>
        <taxon>Pseudomonadota</taxon>
        <taxon>Alphaproteobacteria</taxon>
        <taxon>Hyphomonadales</taxon>
        <taxon>Hyphomonadaceae</taxon>
        <taxon>Hyphomonas</taxon>
    </lineage>
</organism>
<proteinExistence type="predicted"/>
<keyword evidence="2" id="KW-0862">Zinc</keyword>